<dbReference type="InterPro" id="IPR046886">
    <property type="entry name" value="RsmE_MTase_dom"/>
</dbReference>
<evidence type="ECO:0000313" key="15">
    <source>
        <dbReference type="EMBL" id="GHF30222.1"/>
    </source>
</evidence>
<evidence type="ECO:0000256" key="5">
    <source>
        <dbReference type="ARBA" id="ARBA00022490"/>
    </source>
</evidence>
<accession>A0A919EAH9</accession>
<evidence type="ECO:0000313" key="16">
    <source>
        <dbReference type="Proteomes" id="UP000630923"/>
    </source>
</evidence>
<evidence type="ECO:0000256" key="2">
    <source>
        <dbReference type="ARBA" id="ARBA00005528"/>
    </source>
</evidence>
<keyword evidence="7 12" id="KW-0489">Methyltransferase</keyword>
<comment type="function">
    <text evidence="10 12">Specifically methylates the N3 position of the uracil ring of uridine 1498 (m3U1498) in 16S rRNA. Acts on the fully assembled 30S ribosomal subunit.</text>
</comment>
<keyword evidence="5 12" id="KW-0963">Cytoplasm</keyword>
<dbReference type="GO" id="GO:0005737">
    <property type="term" value="C:cytoplasm"/>
    <property type="evidence" value="ECO:0007669"/>
    <property type="project" value="UniProtKB-SubCell"/>
</dbReference>
<keyword evidence="8 12" id="KW-0808">Transferase</keyword>
<feature type="domain" description="Ribosomal RNA small subunit methyltransferase E PUA-like" evidence="14">
    <location>
        <begin position="34"/>
        <end position="80"/>
    </location>
</feature>
<keyword evidence="9 12" id="KW-0949">S-adenosyl-L-methionine</keyword>
<comment type="similarity">
    <text evidence="2 12">Belongs to the RNA methyltransferase RsmE family.</text>
</comment>
<evidence type="ECO:0000256" key="4">
    <source>
        <dbReference type="ARBA" id="ARBA00013673"/>
    </source>
</evidence>
<comment type="catalytic activity">
    <reaction evidence="11 12">
        <text>uridine(1498) in 16S rRNA + S-adenosyl-L-methionine = N(3)-methyluridine(1498) in 16S rRNA + S-adenosyl-L-homocysteine + H(+)</text>
        <dbReference type="Rhea" id="RHEA:42920"/>
        <dbReference type="Rhea" id="RHEA-COMP:10283"/>
        <dbReference type="Rhea" id="RHEA-COMP:10284"/>
        <dbReference type="ChEBI" id="CHEBI:15378"/>
        <dbReference type="ChEBI" id="CHEBI:57856"/>
        <dbReference type="ChEBI" id="CHEBI:59789"/>
        <dbReference type="ChEBI" id="CHEBI:65315"/>
        <dbReference type="ChEBI" id="CHEBI:74502"/>
        <dbReference type="EC" id="2.1.1.193"/>
    </reaction>
</comment>
<evidence type="ECO:0000259" key="13">
    <source>
        <dbReference type="Pfam" id="PF04452"/>
    </source>
</evidence>
<evidence type="ECO:0000256" key="9">
    <source>
        <dbReference type="ARBA" id="ARBA00022691"/>
    </source>
</evidence>
<dbReference type="PANTHER" id="PTHR30027:SF3">
    <property type="entry name" value="16S RRNA (URACIL(1498)-N(3))-METHYLTRANSFERASE"/>
    <property type="match status" value="1"/>
</dbReference>
<dbReference type="Gene3D" id="3.40.1280.10">
    <property type="match status" value="1"/>
</dbReference>
<dbReference type="PIRSF" id="PIRSF015601">
    <property type="entry name" value="MTase_slr0722"/>
    <property type="match status" value="1"/>
</dbReference>
<dbReference type="Pfam" id="PF20260">
    <property type="entry name" value="PUA_4"/>
    <property type="match status" value="1"/>
</dbReference>
<dbReference type="NCBIfam" id="TIGR00046">
    <property type="entry name" value="RsmE family RNA methyltransferase"/>
    <property type="match status" value="1"/>
</dbReference>
<evidence type="ECO:0000256" key="7">
    <source>
        <dbReference type="ARBA" id="ARBA00022603"/>
    </source>
</evidence>
<dbReference type="Proteomes" id="UP000630923">
    <property type="component" value="Unassembled WGS sequence"/>
</dbReference>
<dbReference type="InterPro" id="IPR029028">
    <property type="entry name" value="Alpha/beta_knot_MTases"/>
</dbReference>
<dbReference type="GO" id="GO:0070042">
    <property type="term" value="F:rRNA (uridine-N3-)-methyltransferase activity"/>
    <property type="evidence" value="ECO:0007669"/>
    <property type="project" value="TreeGrafter"/>
</dbReference>
<keyword evidence="16" id="KW-1185">Reference proteome</keyword>
<proteinExistence type="inferred from homology"/>
<dbReference type="EC" id="2.1.1.193" evidence="3 12"/>
<evidence type="ECO:0000256" key="8">
    <source>
        <dbReference type="ARBA" id="ARBA00022679"/>
    </source>
</evidence>
<comment type="caution">
    <text evidence="15">The sequence shown here is derived from an EMBL/GenBank/DDBJ whole genome shotgun (WGS) entry which is preliminary data.</text>
</comment>
<reference evidence="15" key="1">
    <citation type="journal article" date="2014" name="Int. J. Syst. Evol. Microbiol.">
        <title>Complete genome sequence of Corynebacterium casei LMG S-19264T (=DSM 44701T), isolated from a smear-ripened cheese.</title>
        <authorList>
            <consortium name="US DOE Joint Genome Institute (JGI-PGF)"/>
            <person name="Walter F."/>
            <person name="Albersmeier A."/>
            <person name="Kalinowski J."/>
            <person name="Ruckert C."/>
        </authorList>
    </citation>
    <scope>NUCLEOTIDE SEQUENCE</scope>
    <source>
        <strain evidence="15">KCTC 42590</strain>
    </source>
</reference>
<dbReference type="InterPro" id="IPR006700">
    <property type="entry name" value="RsmE"/>
</dbReference>
<evidence type="ECO:0000256" key="6">
    <source>
        <dbReference type="ARBA" id="ARBA00022552"/>
    </source>
</evidence>
<dbReference type="AlphaFoldDB" id="A0A919EAH9"/>
<feature type="domain" description="Ribosomal RNA small subunit methyltransferase E methyltransferase" evidence="13">
    <location>
        <begin position="90"/>
        <end position="252"/>
    </location>
</feature>
<organism evidence="15 16">
    <name type="scientific">Kordiimonas sediminis</name>
    <dbReference type="NCBI Taxonomy" id="1735581"/>
    <lineage>
        <taxon>Bacteria</taxon>
        <taxon>Pseudomonadati</taxon>
        <taxon>Pseudomonadota</taxon>
        <taxon>Alphaproteobacteria</taxon>
        <taxon>Kordiimonadales</taxon>
        <taxon>Kordiimonadaceae</taxon>
        <taxon>Kordiimonas</taxon>
    </lineage>
</organism>
<evidence type="ECO:0000256" key="12">
    <source>
        <dbReference type="PIRNR" id="PIRNR015601"/>
    </source>
</evidence>
<evidence type="ECO:0000256" key="10">
    <source>
        <dbReference type="ARBA" id="ARBA00025699"/>
    </source>
</evidence>
<dbReference type="EMBL" id="BNCI01000002">
    <property type="protein sequence ID" value="GHF30222.1"/>
    <property type="molecule type" value="Genomic_DNA"/>
</dbReference>
<comment type="subcellular location">
    <subcellularLocation>
        <location evidence="1 12">Cytoplasm</location>
    </subcellularLocation>
</comment>
<name>A0A919EAH9_9PROT</name>
<dbReference type="InterPro" id="IPR015947">
    <property type="entry name" value="PUA-like_sf"/>
</dbReference>
<gene>
    <name evidence="15" type="ORF">GCM10017044_27010</name>
</gene>
<dbReference type="Pfam" id="PF04452">
    <property type="entry name" value="Methyltrans_RNA"/>
    <property type="match status" value="1"/>
</dbReference>
<dbReference type="SUPFAM" id="SSF88697">
    <property type="entry name" value="PUA domain-like"/>
    <property type="match status" value="1"/>
</dbReference>
<dbReference type="CDD" id="cd18084">
    <property type="entry name" value="RsmE-like"/>
    <property type="match status" value="1"/>
</dbReference>
<evidence type="ECO:0000256" key="3">
    <source>
        <dbReference type="ARBA" id="ARBA00012328"/>
    </source>
</evidence>
<protein>
    <recommendedName>
        <fullName evidence="4 12">Ribosomal RNA small subunit methyltransferase E</fullName>
        <ecNumber evidence="3 12">2.1.1.193</ecNumber>
    </recommendedName>
</protein>
<dbReference type="InterPro" id="IPR029026">
    <property type="entry name" value="tRNA_m1G_MTases_N"/>
</dbReference>
<evidence type="ECO:0000259" key="14">
    <source>
        <dbReference type="Pfam" id="PF20260"/>
    </source>
</evidence>
<dbReference type="NCBIfam" id="NF008694">
    <property type="entry name" value="PRK11713.3-2"/>
    <property type="match status" value="1"/>
</dbReference>
<dbReference type="GO" id="GO:0070475">
    <property type="term" value="P:rRNA base methylation"/>
    <property type="evidence" value="ECO:0007669"/>
    <property type="project" value="TreeGrafter"/>
</dbReference>
<dbReference type="PANTHER" id="PTHR30027">
    <property type="entry name" value="RIBOSOMAL RNA SMALL SUBUNIT METHYLTRANSFERASE E"/>
    <property type="match status" value="1"/>
</dbReference>
<evidence type="ECO:0000256" key="1">
    <source>
        <dbReference type="ARBA" id="ARBA00004496"/>
    </source>
</evidence>
<dbReference type="NCBIfam" id="NF008696">
    <property type="entry name" value="PRK11713.3-5"/>
    <property type="match status" value="1"/>
</dbReference>
<sequence length="259" mass="28886">MELGEDEAMKNTRSYKYTRLYLTVPLSQGTVIELDKEQSHYLANVMRQKLGASLLVFNGKDGEWLAEISDLQKRSVSLKVKSQTKPQTPEPDLWLAFAPIKKARLDFIAQKATELGVSHLIPTMTNRTIVDRVKSERLDANAAEASEQSERLTVPTIADPIKLSKLLDDWPEDRMIMFCDEDLSGKPAIIALQETLPDHAGKPWALLIGPEGGFDDNERDRIQKHPNTVTVSLGPRVLRADTAALAAISLWQAVLGDWS</sequence>
<evidence type="ECO:0000256" key="11">
    <source>
        <dbReference type="ARBA" id="ARBA00047944"/>
    </source>
</evidence>
<dbReference type="Gene3D" id="2.40.240.20">
    <property type="entry name" value="Hypothetical PUA domain-like, domain 1"/>
    <property type="match status" value="1"/>
</dbReference>
<reference evidence="15" key="2">
    <citation type="submission" date="2020-09" db="EMBL/GenBank/DDBJ databases">
        <authorList>
            <person name="Sun Q."/>
            <person name="Kim S."/>
        </authorList>
    </citation>
    <scope>NUCLEOTIDE SEQUENCE</scope>
    <source>
        <strain evidence="15">KCTC 42590</strain>
    </source>
</reference>
<dbReference type="InterPro" id="IPR046887">
    <property type="entry name" value="RsmE_PUA-like"/>
</dbReference>
<dbReference type="SUPFAM" id="SSF75217">
    <property type="entry name" value="alpha/beta knot"/>
    <property type="match status" value="1"/>
</dbReference>
<keyword evidence="6 12" id="KW-0698">rRNA processing</keyword>